<feature type="transmembrane region" description="Helical" evidence="1">
    <location>
        <begin position="58"/>
        <end position="78"/>
    </location>
</feature>
<organism evidence="2 3">
    <name type="scientific">Pseudomonas multiresinivorans</name>
    <dbReference type="NCBI Taxonomy" id="95301"/>
    <lineage>
        <taxon>Bacteria</taxon>
        <taxon>Pseudomonadati</taxon>
        <taxon>Pseudomonadota</taxon>
        <taxon>Gammaproteobacteria</taxon>
        <taxon>Pseudomonadales</taxon>
        <taxon>Pseudomonadaceae</taxon>
        <taxon>Pseudomonas</taxon>
    </lineage>
</organism>
<feature type="transmembrane region" description="Helical" evidence="1">
    <location>
        <begin position="98"/>
        <end position="124"/>
    </location>
</feature>
<evidence type="ECO:0000256" key="1">
    <source>
        <dbReference type="SAM" id="Phobius"/>
    </source>
</evidence>
<dbReference type="EMBL" id="CP048833">
    <property type="protein sequence ID" value="QJP09350.1"/>
    <property type="molecule type" value="Genomic_DNA"/>
</dbReference>
<name>A0A7Z3GRN2_9PSED</name>
<proteinExistence type="predicted"/>
<feature type="transmembrane region" description="Helical" evidence="1">
    <location>
        <begin position="144"/>
        <end position="164"/>
    </location>
</feature>
<keyword evidence="1" id="KW-0472">Membrane</keyword>
<dbReference type="RefSeq" id="WP_169939088.1">
    <property type="nucleotide sequence ID" value="NZ_CP048833.1"/>
</dbReference>
<keyword evidence="1" id="KW-0812">Transmembrane</keyword>
<protein>
    <submittedName>
        <fullName evidence="2">Uncharacterized protein</fullName>
    </submittedName>
</protein>
<evidence type="ECO:0000313" key="3">
    <source>
        <dbReference type="Proteomes" id="UP000502549"/>
    </source>
</evidence>
<dbReference type="Proteomes" id="UP000502549">
    <property type="component" value="Chromosome"/>
</dbReference>
<feature type="transmembrane region" description="Helical" evidence="1">
    <location>
        <begin position="170"/>
        <end position="189"/>
    </location>
</feature>
<dbReference type="KEGG" id="pmui:G4G71_16200"/>
<keyword evidence="1" id="KW-1133">Transmembrane helix</keyword>
<dbReference type="AlphaFoldDB" id="A0A7Z3GRN2"/>
<sequence length="217" mass="23959">MRKFLNFRIIDVKGYWEARKLMAKTQFSYRANKHVVKEGVRRGIDDTRSLIVTLKSTLLSIAIAAITVGALVAVDHLAAPKLENWGWKFPSDADYITFLAAVAGMGGVFIGLYYAALTSVGSAIYAKVPNNIRVLLARERSGSVYMRFLSTLTVLCVMLIALRLVGLSKILVAIPLIAVLAGMGVIAFVRLGKTAFNFFPLPCLTIYLKISIRRFQL</sequence>
<accession>A0A7Z3GRN2</accession>
<reference evidence="2 3" key="1">
    <citation type="submission" date="2020-02" db="EMBL/GenBank/DDBJ databases">
        <title>Complete genome sequence of Pseudomonas multiresinivorans ORNL1.</title>
        <authorList>
            <person name="Podar M."/>
        </authorList>
    </citation>
    <scope>NUCLEOTIDE SEQUENCE [LARGE SCALE GENOMIC DNA]</scope>
    <source>
        <strain evidence="3">populi</strain>
    </source>
</reference>
<keyword evidence="3" id="KW-1185">Reference proteome</keyword>
<evidence type="ECO:0000313" key="2">
    <source>
        <dbReference type="EMBL" id="QJP09350.1"/>
    </source>
</evidence>
<gene>
    <name evidence="2" type="ORF">G4G71_16200</name>
</gene>